<keyword evidence="1" id="KW-0812">Transmembrane</keyword>
<feature type="transmembrane region" description="Helical" evidence="1">
    <location>
        <begin position="100"/>
        <end position="123"/>
    </location>
</feature>
<feature type="transmembrane region" description="Helical" evidence="1">
    <location>
        <begin position="12"/>
        <end position="31"/>
    </location>
</feature>
<organism evidence="2 3">
    <name type="scientific">Clostridium tarantellae</name>
    <dbReference type="NCBI Taxonomy" id="39493"/>
    <lineage>
        <taxon>Bacteria</taxon>
        <taxon>Bacillati</taxon>
        <taxon>Bacillota</taxon>
        <taxon>Clostridia</taxon>
        <taxon>Eubacteriales</taxon>
        <taxon>Clostridiaceae</taxon>
        <taxon>Clostridium</taxon>
    </lineage>
</organism>
<dbReference type="Proteomes" id="UP000430345">
    <property type="component" value="Unassembled WGS sequence"/>
</dbReference>
<dbReference type="AlphaFoldDB" id="A0A6I1MK59"/>
<proteinExistence type="predicted"/>
<keyword evidence="1" id="KW-0472">Membrane</keyword>
<accession>A0A6I1MK59</accession>
<protein>
    <recommendedName>
        <fullName evidence="4">DUF3899 domain-containing protein</fullName>
    </recommendedName>
</protein>
<evidence type="ECO:0000313" key="2">
    <source>
        <dbReference type="EMBL" id="MPQ43916.1"/>
    </source>
</evidence>
<reference evidence="2 3" key="1">
    <citation type="submission" date="2019-10" db="EMBL/GenBank/DDBJ databases">
        <title>The Genome Sequence of Clostridium tarantellae Isolated from Fish Brain.</title>
        <authorList>
            <person name="Bano L."/>
            <person name="Kiel M."/>
            <person name="Sales G."/>
            <person name="Doxey A.C."/>
            <person name="Mansfield M.J."/>
            <person name="Schiavone M."/>
            <person name="Rossetto O."/>
            <person name="Pirazzini M."/>
            <person name="Dobrindt U."/>
            <person name="Montecucco C."/>
        </authorList>
    </citation>
    <scope>NUCLEOTIDE SEQUENCE [LARGE SCALE GENOMIC DNA]</scope>
    <source>
        <strain evidence="2 3">DSM 3997</strain>
    </source>
</reference>
<dbReference type="RefSeq" id="WP_152889922.1">
    <property type="nucleotide sequence ID" value="NZ_WHJC01000122.1"/>
</dbReference>
<feature type="transmembrane region" description="Helical" evidence="1">
    <location>
        <begin position="37"/>
        <end position="60"/>
    </location>
</feature>
<evidence type="ECO:0000313" key="3">
    <source>
        <dbReference type="Proteomes" id="UP000430345"/>
    </source>
</evidence>
<comment type="caution">
    <text evidence="2">The sequence shown here is derived from an EMBL/GenBank/DDBJ whole genome shotgun (WGS) entry which is preliminary data.</text>
</comment>
<sequence length="124" mass="13769">MNNIKTKTLIKCILFGILWFILLFIIALIILKLTNYALNDILFIEGILFIIIGVLSSLGGNTMSLSLQSMGETNSQYISNANLEITKLEKEKTKGTLKNFFSTSISMLSFVIAGILCIVVNFII</sequence>
<name>A0A6I1MK59_9CLOT</name>
<evidence type="ECO:0000256" key="1">
    <source>
        <dbReference type="SAM" id="Phobius"/>
    </source>
</evidence>
<keyword evidence="1" id="KW-1133">Transmembrane helix</keyword>
<keyword evidence="3" id="KW-1185">Reference proteome</keyword>
<gene>
    <name evidence="2" type="ORF">GBZ86_09105</name>
</gene>
<dbReference type="EMBL" id="WHJC01000122">
    <property type="protein sequence ID" value="MPQ43916.1"/>
    <property type="molecule type" value="Genomic_DNA"/>
</dbReference>
<evidence type="ECO:0008006" key="4">
    <source>
        <dbReference type="Google" id="ProtNLM"/>
    </source>
</evidence>